<name>A0A9W6W8N6_CANBO</name>
<feature type="compositionally biased region" description="Polar residues" evidence="7">
    <location>
        <begin position="673"/>
        <end position="702"/>
    </location>
</feature>
<feature type="domain" description="Clathrin/coatomer adaptor adaptin-like N-terminal" evidence="8">
    <location>
        <begin position="13"/>
        <end position="541"/>
    </location>
</feature>
<evidence type="ECO:0000256" key="7">
    <source>
        <dbReference type="SAM" id="MobiDB-lite"/>
    </source>
</evidence>
<dbReference type="GO" id="GO:0006886">
    <property type="term" value="P:intracellular protein transport"/>
    <property type="evidence" value="ECO:0007669"/>
    <property type="project" value="InterPro"/>
</dbReference>
<dbReference type="InterPro" id="IPR026739">
    <property type="entry name" value="AP_beta"/>
</dbReference>
<feature type="compositionally biased region" description="Low complexity" evidence="7">
    <location>
        <begin position="621"/>
        <end position="640"/>
    </location>
</feature>
<evidence type="ECO:0000256" key="2">
    <source>
        <dbReference type="ARBA" id="ARBA00006613"/>
    </source>
</evidence>
<comment type="caution">
    <text evidence="9">The sequence shown here is derived from an EMBL/GenBank/DDBJ whole genome shotgun (WGS) entry which is preliminary data.</text>
</comment>
<dbReference type="InterPro" id="IPR016342">
    <property type="entry name" value="AP_complex_bsu_1_2_4"/>
</dbReference>
<evidence type="ECO:0000256" key="1">
    <source>
        <dbReference type="ARBA" id="ARBA00004308"/>
    </source>
</evidence>
<feature type="compositionally biased region" description="Low complexity" evidence="7">
    <location>
        <begin position="744"/>
        <end position="756"/>
    </location>
</feature>
<reference evidence="9" key="1">
    <citation type="submission" date="2023-04" db="EMBL/GenBank/DDBJ databases">
        <title>Candida boidinii NBRC 10035.</title>
        <authorList>
            <person name="Ichikawa N."/>
            <person name="Sato H."/>
            <person name="Tonouchi N."/>
        </authorList>
    </citation>
    <scope>NUCLEOTIDE SEQUENCE</scope>
    <source>
        <strain evidence="9">NBRC 10035</strain>
    </source>
</reference>
<dbReference type="AlphaFoldDB" id="A0A9W6W8N6"/>
<gene>
    <name evidence="9" type="ORF">Cboi02_000167300</name>
</gene>
<feature type="compositionally biased region" description="Polar residues" evidence="7">
    <location>
        <begin position="607"/>
        <end position="616"/>
    </location>
</feature>
<sequence>MAESKYYARTKTADLRAELQRSDKKSKLLAHKKSVLKKAIANTTIGNNEMINLLPDVIKILQNDDKILDLELKKLCYNYLSIYIPYKPVESIDVIPVLKDDFYSNSTKLKVLSLRTISSIPAPIEFIDNTIFMIHDALEDDDPAVRKTAAYAIAKLFEKQPKRVQKERFLDSLNNLLHDESIVVVSAALSSLYDITEKSQSLKLKIDYQHALSLISHLDACNEWRQSYIITSLLSFAPQHEEEALTIIEKIMPYLQHSNSSVVLNTLKIIIYLNNYVGSLEDVIPVLPQRISSAISSLMSKPSEIQFLVMRNVILLLLSKSKLIDLDVSMFFCQYNDPIYIKDTKLEIIFLLANESNMKTVLRELEEYALDIDQQMVRKSIRAIGNLAIKIESTANECVDILFNLLENQISDVVQETSIVAKDILRKYPTQFGFLVDELTQSAELIDEDDSKCSLIWIVGQYCDTIDNSTDLLSGWFKDYNNDPSEIQLTLLTAVMKNYLRDQSNKSAENLIIDLLKITTQEIDDPDLRDRGFFYWRLLSSQTNISNFARGVVDSSDMPSIDTENDKLPEDILEELQLNIGTLASIYLRPVTQVFRLAKPKKLVNTPALQKSSSSVESHKNNNNNSNYNNNNNNKLNNNNGGKVDNMLYREDSNENSIPGDVAKRSSWKLDDSQLSDSPKSEQNIFSNNHQNIDTNTGNSRLSMDPNASFGSNLPTDENRKLSMQVPRHEDSFFKDIQTRKESNSMMHSLSSLTLKSSRKDEESKTPNLNSSNESIPSGNGKNNGNSSSRKLSVVGLARKASMSLGKRKNSVT</sequence>
<keyword evidence="10" id="KW-1185">Reference proteome</keyword>
<dbReference type="InterPro" id="IPR016024">
    <property type="entry name" value="ARM-type_fold"/>
</dbReference>
<dbReference type="PANTHER" id="PTHR11134">
    <property type="entry name" value="ADAPTOR COMPLEX SUBUNIT BETA FAMILY MEMBER"/>
    <property type="match status" value="1"/>
</dbReference>
<dbReference type="PIRSF" id="PIRSF002291">
    <property type="entry name" value="AP_complex_beta"/>
    <property type="match status" value="1"/>
</dbReference>
<evidence type="ECO:0000313" key="10">
    <source>
        <dbReference type="Proteomes" id="UP001165120"/>
    </source>
</evidence>
<evidence type="ECO:0000259" key="8">
    <source>
        <dbReference type="Pfam" id="PF01602"/>
    </source>
</evidence>
<proteinExistence type="inferred from homology"/>
<dbReference type="EMBL" id="BSXN01000420">
    <property type="protein sequence ID" value="GME68465.1"/>
    <property type="molecule type" value="Genomic_DNA"/>
</dbReference>
<dbReference type="InterPro" id="IPR002553">
    <property type="entry name" value="Clathrin/coatomer_adapt-like_N"/>
</dbReference>
<protein>
    <recommendedName>
        <fullName evidence="6">AP complex subunit beta</fullName>
    </recommendedName>
</protein>
<feature type="compositionally biased region" description="Basic and acidic residues" evidence="7">
    <location>
        <begin position="717"/>
        <end position="743"/>
    </location>
</feature>
<dbReference type="GO" id="GO:0030117">
    <property type="term" value="C:membrane coat"/>
    <property type="evidence" value="ECO:0007669"/>
    <property type="project" value="InterPro"/>
</dbReference>
<evidence type="ECO:0000256" key="4">
    <source>
        <dbReference type="ARBA" id="ARBA00022927"/>
    </source>
</evidence>
<comment type="function">
    <text evidence="6">Adaptins are components of the adaptor complexes which link clathrin to receptors in coated vesicles. Clathrin-associated protein complexes are believed to interact with the cytoplasmic tails of membrane proteins, leading to their selection and concentration.</text>
</comment>
<dbReference type="InterPro" id="IPR011989">
    <property type="entry name" value="ARM-like"/>
</dbReference>
<evidence type="ECO:0000256" key="6">
    <source>
        <dbReference type="PIRNR" id="PIRNR002291"/>
    </source>
</evidence>
<keyword evidence="3 6" id="KW-0813">Transport</keyword>
<feature type="compositionally biased region" description="Basic and acidic residues" evidence="7">
    <location>
        <begin position="662"/>
        <end position="672"/>
    </location>
</feature>
<dbReference type="SUPFAM" id="SSF48371">
    <property type="entry name" value="ARM repeat"/>
    <property type="match status" value="1"/>
</dbReference>
<feature type="region of interest" description="Disordered" evidence="7">
    <location>
        <begin position="606"/>
        <end position="813"/>
    </location>
</feature>
<evidence type="ECO:0000256" key="3">
    <source>
        <dbReference type="ARBA" id="ARBA00022448"/>
    </source>
</evidence>
<dbReference type="GO" id="GO:0016192">
    <property type="term" value="P:vesicle-mediated transport"/>
    <property type="evidence" value="ECO:0007669"/>
    <property type="project" value="InterPro"/>
</dbReference>
<feature type="compositionally biased region" description="Low complexity" evidence="7">
    <location>
        <begin position="778"/>
        <end position="789"/>
    </location>
</feature>
<evidence type="ECO:0000313" key="9">
    <source>
        <dbReference type="EMBL" id="GME68465.1"/>
    </source>
</evidence>
<dbReference type="Proteomes" id="UP001165120">
    <property type="component" value="Unassembled WGS sequence"/>
</dbReference>
<accession>A0A9W6W8N6</accession>
<dbReference type="Gene3D" id="1.25.10.10">
    <property type="entry name" value="Leucine-rich Repeat Variant"/>
    <property type="match status" value="1"/>
</dbReference>
<evidence type="ECO:0000256" key="5">
    <source>
        <dbReference type="ARBA" id="ARBA00023136"/>
    </source>
</evidence>
<feature type="compositionally biased region" description="Polar residues" evidence="7">
    <location>
        <begin position="766"/>
        <end position="777"/>
    </location>
</feature>
<comment type="subcellular location">
    <subcellularLocation>
        <location evidence="1">Endomembrane system</location>
    </subcellularLocation>
</comment>
<dbReference type="Pfam" id="PF01602">
    <property type="entry name" value="Adaptin_N"/>
    <property type="match status" value="1"/>
</dbReference>
<keyword evidence="4 6" id="KW-0653">Protein transport</keyword>
<dbReference type="GO" id="GO:0012505">
    <property type="term" value="C:endomembrane system"/>
    <property type="evidence" value="ECO:0007669"/>
    <property type="project" value="UniProtKB-SubCell"/>
</dbReference>
<comment type="similarity">
    <text evidence="2 6">Belongs to the adaptor complexes large subunit family.</text>
</comment>
<organism evidence="9 10">
    <name type="scientific">Candida boidinii</name>
    <name type="common">Yeast</name>
    <dbReference type="NCBI Taxonomy" id="5477"/>
    <lineage>
        <taxon>Eukaryota</taxon>
        <taxon>Fungi</taxon>
        <taxon>Dikarya</taxon>
        <taxon>Ascomycota</taxon>
        <taxon>Saccharomycotina</taxon>
        <taxon>Pichiomycetes</taxon>
        <taxon>Pichiales</taxon>
        <taxon>Pichiaceae</taxon>
        <taxon>Ogataea</taxon>
        <taxon>Ogataea/Candida clade</taxon>
    </lineage>
</organism>
<dbReference type="GO" id="GO:0030276">
    <property type="term" value="F:clathrin binding"/>
    <property type="evidence" value="ECO:0007669"/>
    <property type="project" value="InterPro"/>
</dbReference>
<keyword evidence="5 6" id="KW-0472">Membrane</keyword>